<dbReference type="EMBL" id="JACEFO010000338">
    <property type="protein sequence ID" value="KAF8774957.1"/>
    <property type="molecule type" value="Genomic_DNA"/>
</dbReference>
<evidence type="ECO:0000256" key="1">
    <source>
        <dbReference type="SAM" id="MobiDB-lite"/>
    </source>
</evidence>
<accession>A0A835FUY2</accession>
<protein>
    <submittedName>
        <fullName evidence="2">Uncharacterized protein</fullName>
    </submittedName>
</protein>
<evidence type="ECO:0000313" key="3">
    <source>
        <dbReference type="Proteomes" id="UP000636709"/>
    </source>
</evidence>
<reference evidence="2" key="1">
    <citation type="submission" date="2020-07" db="EMBL/GenBank/DDBJ databases">
        <title>Genome sequence and genetic diversity analysis of an under-domesticated orphan crop, white fonio (Digitaria exilis).</title>
        <authorList>
            <person name="Bennetzen J.L."/>
            <person name="Chen S."/>
            <person name="Ma X."/>
            <person name="Wang X."/>
            <person name="Yssel A.E.J."/>
            <person name="Chaluvadi S.R."/>
            <person name="Johnson M."/>
            <person name="Gangashetty P."/>
            <person name="Hamidou F."/>
            <person name="Sanogo M.D."/>
            <person name="Zwaenepoel A."/>
            <person name="Wallace J."/>
            <person name="Van De Peer Y."/>
            <person name="Van Deynze A."/>
        </authorList>
    </citation>
    <scope>NUCLEOTIDE SEQUENCE</scope>
    <source>
        <tissue evidence="2">Leaves</tissue>
    </source>
</reference>
<sequence>MGAQPWVMSALQQRRAILEASTSPAISIHVTSSIKRYQTLSAPVLCMPLKLFGQREEDDDASLAIYIYNYYRAAFIHPLHLPPLLLDCSCNDSDSSCQLTPFVVDHHELPRRIPTAGHRAAYGAPPPPEAYVAPPPAYPPSQDAGGYDGQHQTTSRGAAPPSAVAASSTCASEEEDGPGQTEIHISMAMAR</sequence>
<feature type="region of interest" description="Disordered" evidence="1">
    <location>
        <begin position="122"/>
        <end position="191"/>
    </location>
</feature>
<comment type="caution">
    <text evidence="2">The sequence shown here is derived from an EMBL/GenBank/DDBJ whole genome shotgun (WGS) entry which is preliminary data.</text>
</comment>
<organism evidence="2 3">
    <name type="scientific">Digitaria exilis</name>
    <dbReference type="NCBI Taxonomy" id="1010633"/>
    <lineage>
        <taxon>Eukaryota</taxon>
        <taxon>Viridiplantae</taxon>
        <taxon>Streptophyta</taxon>
        <taxon>Embryophyta</taxon>
        <taxon>Tracheophyta</taxon>
        <taxon>Spermatophyta</taxon>
        <taxon>Magnoliopsida</taxon>
        <taxon>Liliopsida</taxon>
        <taxon>Poales</taxon>
        <taxon>Poaceae</taxon>
        <taxon>PACMAD clade</taxon>
        <taxon>Panicoideae</taxon>
        <taxon>Panicodae</taxon>
        <taxon>Paniceae</taxon>
        <taxon>Anthephorinae</taxon>
        <taxon>Digitaria</taxon>
    </lineage>
</organism>
<proteinExistence type="predicted"/>
<dbReference type="Proteomes" id="UP000636709">
    <property type="component" value="Unassembled WGS sequence"/>
</dbReference>
<gene>
    <name evidence="2" type="ORF">HU200_005003</name>
</gene>
<feature type="compositionally biased region" description="Low complexity" evidence="1">
    <location>
        <begin position="158"/>
        <end position="171"/>
    </location>
</feature>
<feature type="compositionally biased region" description="Pro residues" evidence="1">
    <location>
        <begin position="124"/>
        <end position="139"/>
    </location>
</feature>
<evidence type="ECO:0000313" key="2">
    <source>
        <dbReference type="EMBL" id="KAF8774957.1"/>
    </source>
</evidence>
<keyword evidence="3" id="KW-1185">Reference proteome</keyword>
<name>A0A835FUY2_9POAL</name>
<dbReference type="AlphaFoldDB" id="A0A835FUY2"/>